<dbReference type="PROSITE" id="PS00675">
    <property type="entry name" value="SIGMA54_INTERACT_1"/>
    <property type="match status" value="1"/>
</dbReference>
<dbReference type="Gene3D" id="1.10.10.60">
    <property type="entry name" value="Homeodomain-like"/>
    <property type="match status" value="1"/>
</dbReference>
<keyword evidence="5" id="KW-0805">Transcription regulation</keyword>
<evidence type="ECO:0000256" key="1">
    <source>
        <dbReference type="ARBA" id="ARBA00022553"/>
    </source>
</evidence>
<dbReference type="Gene3D" id="3.40.50.2300">
    <property type="match status" value="1"/>
</dbReference>
<dbReference type="InterPro" id="IPR025944">
    <property type="entry name" value="Sigma_54_int_dom_CS"/>
</dbReference>
<keyword evidence="3" id="KW-0067">ATP-binding</keyword>
<dbReference type="InterPro" id="IPR011006">
    <property type="entry name" value="CheY-like_superfamily"/>
</dbReference>
<dbReference type="SUPFAM" id="SSF52540">
    <property type="entry name" value="P-loop containing nucleoside triphosphate hydrolases"/>
    <property type="match status" value="1"/>
</dbReference>
<feature type="modified residue" description="4-aspartylphosphate" evidence="7">
    <location>
        <position position="52"/>
    </location>
</feature>
<dbReference type="FunFam" id="3.40.50.2300:FF:000018">
    <property type="entry name" value="DNA-binding transcriptional regulator NtrC"/>
    <property type="match status" value="1"/>
</dbReference>
<gene>
    <name evidence="10" type="ordered locus">DaAHT2_0958</name>
</gene>
<evidence type="ECO:0000256" key="4">
    <source>
        <dbReference type="ARBA" id="ARBA00023012"/>
    </source>
</evidence>
<dbReference type="PANTHER" id="PTHR32071">
    <property type="entry name" value="TRANSCRIPTIONAL REGULATORY PROTEIN"/>
    <property type="match status" value="1"/>
</dbReference>
<dbReference type="PRINTS" id="PR01590">
    <property type="entry name" value="HTHFIS"/>
</dbReference>
<feature type="domain" description="Sigma-54 factor interaction" evidence="8">
    <location>
        <begin position="141"/>
        <end position="370"/>
    </location>
</feature>
<dbReference type="GO" id="GO:0000160">
    <property type="term" value="P:phosphorelay signal transduction system"/>
    <property type="evidence" value="ECO:0007669"/>
    <property type="project" value="UniProtKB-KW"/>
</dbReference>
<reference evidence="11" key="1">
    <citation type="submission" date="2010-02" db="EMBL/GenBank/DDBJ databases">
        <title>Complete sequence of Desulfurivibrio alkaliphilus AHT2.</title>
        <authorList>
            <consortium name="US DOE Joint Genome Institute"/>
            <person name="Pitluck S."/>
            <person name="Chertkov O."/>
            <person name="Detter J.C."/>
            <person name="Han C."/>
            <person name="Tapia R."/>
            <person name="Larimer F."/>
            <person name="Land M."/>
            <person name="Hauser L."/>
            <person name="Kyrpides N."/>
            <person name="Mikhailova N."/>
            <person name="Sorokin D.Y."/>
            <person name="Muyzer G."/>
            <person name="Woyke T."/>
        </authorList>
    </citation>
    <scope>NUCLEOTIDE SEQUENCE [LARGE SCALE GENOMIC DNA]</scope>
    <source>
        <strain evidence="11">DSM 19089 / UNIQEM U267 / AHT2</strain>
    </source>
</reference>
<dbReference type="STRING" id="589865.DaAHT2_0958"/>
<evidence type="ECO:0000313" key="11">
    <source>
        <dbReference type="Proteomes" id="UP000001508"/>
    </source>
</evidence>
<dbReference type="CDD" id="cd00009">
    <property type="entry name" value="AAA"/>
    <property type="match status" value="1"/>
</dbReference>
<dbReference type="InterPro" id="IPR002197">
    <property type="entry name" value="HTH_Fis"/>
</dbReference>
<dbReference type="SUPFAM" id="SSF52172">
    <property type="entry name" value="CheY-like"/>
    <property type="match status" value="1"/>
</dbReference>
<proteinExistence type="predicted"/>
<dbReference type="Pfam" id="PF00072">
    <property type="entry name" value="Response_reg"/>
    <property type="match status" value="1"/>
</dbReference>
<dbReference type="KEGG" id="dak:DaAHT2_0958"/>
<evidence type="ECO:0000256" key="2">
    <source>
        <dbReference type="ARBA" id="ARBA00022741"/>
    </source>
</evidence>
<dbReference type="InterPro" id="IPR009057">
    <property type="entry name" value="Homeodomain-like_sf"/>
</dbReference>
<feature type="domain" description="Response regulatory" evidence="9">
    <location>
        <begin position="3"/>
        <end position="117"/>
    </location>
</feature>
<name>D6Z286_DESAT</name>
<accession>D6Z286</accession>
<dbReference type="RefSeq" id="WP_013163191.1">
    <property type="nucleotide sequence ID" value="NC_014216.1"/>
</dbReference>
<sequence length="467" mass="51700">MKRILVVDDELSMREFLKILLEEEGYAVSCADGGTAALELLAREDYDLLISDIRMPPPNGLELLVRAKEIKPELPVVLVTAFASPDDAVSAMKSGAYDYITKPFKVDEIKDIVGTALSSPQPLPAKPGESEVAATNEFEGIIGGSPEMRKIYDIISRVAPTRANVLIQGESGTGKELVARAIHRLSPASGHEFVPIVCSAIPESLFESEVFGHTKGAFTGAASSRAGLFEQANQGTAFLDEIGELTPIIQTKLLRVLQEREIKRVGATESTRIQIRVISATNKDLEEEVMAGRFREDLFYRLAVVPIRVPPLRERKGDVPLLVDHFLAKYARLFNKDIHRISSYAMEVLLDYDFPGNVRELENIIERGVAMENSQIILPESLTLSGHRRSREPEPAGGTVDDKRQEIAEEVFSRGLEPTLADLEREMIVNALEKAGNSKTRAAELLRTSFRSLRYKIKKYGIDNGRS</sequence>
<keyword evidence="2" id="KW-0547">Nucleotide-binding</keyword>
<dbReference type="InterPro" id="IPR058031">
    <property type="entry name" value="AAA_lid_NorR"/>
</dbReference>
<dbReference type="InterPro" id="IPR027417">
    <property type="entry name" value="P-loop_NTPase"/>
</dbReference>
<dbReference type="OrthoDB" id="9814761at2"/>
<dbReference type="InterPro" id="IPR002078">
    <property type="entry name" value="Sigma_54_int"/>
</dbReference>
<dbReference type="Gene3D" id="3.40.50.300">
    <property type="entry name" value="P-loop containing nucleotide triphosphate hydrolases"/>
    <property type="match status" value="1"/>
</dbReference>
<dbReference type="Pfam" id="PF00158">
    <property type="entry name" value="Sigma54_activat"/>
    <property type="match status" value="1"/>
</dbReference>
<keyword evidence="4" id="KW-0902">Two-component regulatory system</keyword>
<dbReference type="GO" id="GO:0006355">
    <property type="term" value="P:regulation of DNA-templated transcription"/>
    <property type="evidence" value="ECO:0007669"/>
    <property type="project" value="InterPro"/>
</dbReference>
<dbReference type="AlphaFoldDB" id="D6Z286"/>
<dbReference type="PANTHER" id="PTHR32071:SF113">
    <property type="entry name" value="ALGINATE BIOSYNTHESIS TRANSCRIPTIONAL REGULATORY PROTEIN ALGB"/>
    <property type="match status" value="1"/>
</dbReference>
<dbReference type="SUPFAM" id="SSF46689">
    <property type="entry name" value="Homeodomain-like"/>
    <property type="match status" value="1"/>
</dbReference>
<dbReference type="HOGENOM" id="CLU_000445_0_6_7"/>
<evidence type="ECO:0000256" key="5">
    <source>
        <dbReference type="ARBA" id="ARBA00023015"/>
    </source>
</evidence>
<dbReference type="SMART" id="SM00382">
    <property type="entry name" value="AAA"/>
    <property type="match status" value="1"/>
</dbReference>
<evidence type="ECO:0000259" key="8">
    <source>
        <dbReference type="PROSITE" id="PS50045"/>
    </source>
</evidence>
<dbReference type="FunFam" id="3.40.50.300:FF:000006">
    <property type="entry name" value="DNA-binding transcriptional regulator NtrC"/>
    <property type="match status" value="1"/>
</dbReference>
<evidence type="ECO:0000256" key="3">
    <source>
        <dbReference type="ARBA" id="ARBA00022840"/>
    </source>
</evidence>
<dbReference type="GO" id="GO:0043565">
    <property type="term" value="F:sequence-specific DNA binding"/>
    <property type="evidence" value="ECO:0007669"/>
    <property type="project" value="InterPro"/>
</dbReference>
<dbReference type="InParanoid" id="D6Z286"/>
<organism evidence="10 11">
    <name type="scientific">Desulfurivibrio alkaliphilus (strain DSM 19089 / UNIQEM U267 / AHT2)</name>
    <dbReference type="NCBI Taxonomy" id="589865"/>
    <lineage>
        <taxon>Bacteria</taxon>
        <taxon>Pseudomonadati</taxon>
        <taxon>Thermodesulfobacteriota</taxon>
        <taxon>Desulfobulbia</taxon>
        <taxon>Desulfobulbales</taxon>
        <taxon>Desulfobulbaceae</taxon>
        <taxon>Desulfurivibrio</taxon>
    </lineage>
</organism>
<dbReference type="GO" id="GO:0005524">
    <property type="term" value="F:ATP binding"/>
    <property type="evidence" value="ECO:0007669"/>
    <property type="project" value="UniProtKB-KW"/>
</dbReference>
<dbReference type="eggNOG" id="COG2204">
    <property type="taxonomic scope" value="Bacteria"/>
</dbReference>
<keyword evidence="1 7" id="KW-0597">Phosphoprotein</keyword>
<evidence type="ECO:0000259" key="9">
    <source>
        <dbReference type="PROSITE" id="PS50110"/>
    </source>
</evidence>
<dbReference type="Pfam" id="PF02954">
    <property type="entry name" value="HTH_8"/>
    <property type="match status" value="1"/>
</dbReference>
<evidence type="ECO:0000256" key="7">
    <source>
        <dbReference type="PROSITE-ProRule" id="PRU00169"/>
    </source>
</evidence>
<dbReference type="PROSITE" id="PS50045">
    <property type="entry name" value="SIGMA54_INTERACT_4"/>
    <property type="match status" value="1"/>
</dbReference>
<dbReference type="SMART" id="SM00448">
    <property type="entry name" value="REC"/>
    <property type="match status" value="1"/>
</dbReference>
<dbReference type="InterPro" id="IPR003593">
    <property type="entry name" value="AAA+_ATPase"/>
</dbReference>
<dbReference type="Pfam" id="PF25601">
    <property type="entry name" value="AAA_lid_14"/>
    <property type="match status" value="1"/>
</dbReference>
<dbReference type="InterPro" id="IPR001789">
    <property type="entry name" value="Sig_transdc_resp-reg_receiver"/>
</dbReference>
<evidence type="ECO:0000313" key="10">
    <source>
        <dbReference type="EMBL" id="ADH85661.1"/>
    </source>
</evidence>
<keyword evidence="6" id="KW-0804">Transcription</keyword>
<keyword evidence="11" id="KW-1185">Reference proteome</keyword>
<dbReference type="InterPro" id="IPR025662">
    <property type="entry name" value="Sigma_54_int_dom_ATP-bd_1"/>
</dbReference>
<dbReference type="Gene3D" id="1.10.8.60">
    <property type="match status" value="1"/>
</dbReference>
<dbReference type="PROSITE" id="PS00688">
    <property type="entry name" value="SIGMA54_INTERACT_3"/>
    <property type="match status" value="1"/>
</dbReference>
<evidence type="ECO:0000256" key="6">
    <source>
        <dbReference type="ARBA" id="ARBA00023163"/>
    </source>
</evidence>
<protein>
    <submittedName>
        <fullName evidence="10">Two component, sigma54 specific, transcriptional regulator, Fis family</fullName>
    </submittedName>
</protein>
<dbReference type="PROSITE" id="PS50110">
    <property type="entry name" value="RESPONSE_REGULATORY"/>
    <property type="match status" value="1"/>
</dbReference>
<dbReference type="EMBL" id="CP001940">
    <property type="protein sequence ID" value="ADH85661.1"/>
    <property type="molecule type" value="Genomic_DNA"/>
</dbReference>
<dbReference type="CDD" id="cd00156">
    <property type="entry name" value="REC"/>
    <property type="match status" value="1"/>
</dbReference>
<dbReference type="Proteomes" id="UP000001508">
    <property type="component" value="Chromosome"/>
</dbReference>